<gene>
    <name evidence="1" type="ORF">SKP52_08155</name>
</gene>
<dbReference type="KEGG" id="sphk:SKP52_08155"/>
<dbReference type="AlphaFoldDB" id="A0A0A7PEV3"/>
<dbReference type="RefSeq" id="WP_039573687.1">
    <property type="nucleotide sequence ID" value="NZ_CP009122.1"/>
</dbReference>
<evidence type="ECO:0000313" key="2">
    <source>
        <dbReference type="Proteomes" id="UP000030907"/>
    </source>
</evidence>
<protein>
    <submittedName>
        <fullName evidence="1">Uncharacterized protein</fullName>
    </submittedName>
</protein>
<dbReference type="OrthoDB" id="7449482at2"/>
<dbReference type="EMBL" id="CP009122">
    <property type="protein sequence ID" value="AJA08550.1"/>
    <property type="molecule type" value="Genomic_DNA"/>
</dbReference>
<dbReference type="Proteomes" id="UP000030907">
    <property type="component" value="Chromosome"/>
</dbReference>
<dbReference type="HOGENOM" id="CLU_2179104_0_0_5"/>
<evidence type="ECO:0000313" key="1">
    <source>
        <dbReference type="EMBL" id="AJA08550.1"/>
    </source>
</evidence>
<name>A0A0A7PEV3_9SPHN</name>
<proteinExistence type="predicted"/>
<sequence>MLHMHGRGGTVQIDGVKYDWELLSEPQLSSSDGWRGMMVSLRQRDMPREAVLEFPTPKRLLKGLPKGRSHINDAIASRGVRAALSAGWDPASRGKPTVFMVDANGD</sequence>
<keyword evidence="2" id="KW-1185">Reference proteome</keyword>
<dbReference type="STRING" id="1515612.SKP52_08155"/>
<reference evidence="1 2" key="1">
    <citation type="journal article" date="2015" name="Int. J. Syst. Evol. Microbiol.">
        <title>Description of Sphingopyxis fribergensis sp. nov. - a soil bacterium with the ability to degrade styrene and phenylacetic acid.</title>
        <authorList>
            <person name="Oelschlagel M."/>
            <person name="Ruckert C."/>
            <person name="Kalinowski J."/>
            <person name="Schmidt G."/>
            <person name="Schlomann M."/>
            <person name="Tischler D."/>
        </authorList>
    </citation>
    <scope>NUCLEOTIDE SEQUENCE [LARGE SCALE GENOMIC DNA]</scope>
    <source>
        <strain evidence="1 2">Kp5.2</strain>
    </source>
</reference>
<accession>A0A0A7PEV3</accession>
<organism evidence="1 2">
    <name type="scientific">Sphingopyxis fribergensis</name>
    <dbReference type="NCBI Taxonomy" id="1515612"/>
    <lineage>
        <taxon>Bacteria</taxon>
        <taxon>Pseudomonadati</taxon>
        <taxon>Pseudomonadota</taxon>
        <taxon>Alphaproteobacteria</taxon>
        <taxon>Sphingomonadales</taxon>
        <taxon>Sphingomonadaceae</taxon>
        <taxon>Sphingopyxis</taxon>
    </lineage>
</organism>